<dbReference type="Pfam" id="PF11303">
    <property type="entry name" value="DUF3105"/>
    <property type="match status" value="1"/>
</dbReference>
<gene>
    <name evidence="3" type="ORF">GCM10008957_36550</name>
</gene>
<organism evidence="3 4">
    <name type="scientific">Deinococcus ruber</name>
    <dbReference type="NCBI Taxonomy" id="1848197"/>
    <lineage>
        <taxon>Bacteria</taxon>
        <taxon>Thermotogati</taxon>
        <taxon>Deinococcota</taxon>
        <taxon>Deinococci</taxon>
        <taxon>Deinococcales</taxon>
        <taxon>Deinococcaceae</taxon>
        <taxon>Deinococcus</taxon>
    </lineage>
</organism>
<reference evidence="3" key="1">
    <citation type="journal article" date="2014" name="Int. J. Syst. Evol. Microbiol.">
        <title>Complete genome sequence of Corynebacterium casei LMG S-19264T (=DSM 44701T), isolated from a smear-ripened cheese.</title>
        <authorList>
            <consortium name="US DOE Joint Genome Institute (JGI-PGF)"/>
            <person name="Walter F."/>
            <person name="Albersmeier A."/>
            <person name="Kalinowski J."/>
            <person name="Ruckert C."/>
        </authorList>
    </citation>
    <scope>NUCLEOTIDE SEQUENCE</scope>
    <source>
        <strain evidence="3">JCM 31311</strain>
    </source>
</reference>
<dbReference type="RefSeq" id="WP_189091949.1">
    <property type="nucleotide sequence ID" value="NZ_BMQL01000026.1"/>
</dbReference>
<proteinExistence type="predicted"/>
<comment type="caution">
    <text evidence="3">The sequence shown here is derived from an EMBL/GenBank/DDBJ whole genome shotgun (WGS) entry which is preliminary data.</text>
</comment>
<accession>A0A918CGL2</accession>
<evidence type="ECO:0000313" key="4">
    <source>
        <dbReference type="Proteomes" id="UP000603865"/>
    </source>
</evidence>
<reference evidence="3" key="2">
    <citation type="submission" date="2020-09" db="EMBL/GenBank/DDBJ databases">
        <authorList>
            <person name="Sun Q."/>
            <person name="Ohkuma M."/>
        </authorList>
    </citation>
    <scope>NUCLEOTIDE SEQUENCE</scope>
    <source>
        <strain evidence="3">JCM 31311</strain>
    </source>
</reference>
<evidence type="ECO:0000256" key="2">
    <source>
        <dbReference type="SAM" id="SignalP"/>
    </source>
</evidence>
<evidence type="ECO:0000313" key="3">
    <source>
        <dbReference type="EMBL" id="GGR20975.1"/>
    </source>
</evidence>
<dbReference type="EMBL" id="BMQL01000026">
    <property type="protein sequence ID" value="GGR20975.1"/>
    <property type="molecule type" value="Genomic_DNA"/>
</dbReference>
<name>A0A918CGL2_9DEIO</name>
<feature type="signal peptide" evidence="2">
    <location>
        <begin position="1"/>
        <end position="17"/>
    </location>
</feature>
<protein>
    <recommendedName>
        <fullName evidence="5">DUF3105 domain-containing protein</fullName>
    </recommendedName>
</protein>
<dbReference type="InterPro" id="IPR021454">
    <property type="entry name" value="DUF3105"/>
</dbReference>
<keyword evidence="2" id="KW-0732">Signal</keyword>
<dbReference type="PROSITE" id="PS51257">
    <property type="entry name" value="PROKAR_LIPOPROTEIN"/>
    <property type="match status" value="1"/>
</dbReference>
<dbReference type="Proteomes" id="UP000603865">
    <property type="component" value="Unassembled WGS sequence"/>
</dbReference>
<feature type="chain" id="PRO_5037333800" description="DUF3105 domain-containing protein" evidence="2">
    <location>
        <begin position="18"/>
        <end position="174"/>
    </location>
</feature>
<feature type="region of interest" description="Disordered" evidence="1">
    <location>
        <begin position="154"/>
        <end position="174"/>
    </location>
</feature>
<sequence length="174" mass="18922">MRIRASQRVLRARISVAGLTLLTACSSTPTIQGLKTYSYPSGQHQPNLITYKESPSVGGPHNPTWQNCGVYPAPLFQMYVTHSLEHGAVSITYRPGLPDVQRQVLRDVARTHSYVLLSPFDNQQAPIVLSAWGAQLGVEDASDSRVQAFLQRYEQAKSSPEPGAPCQGGVSSTT</sequence>
<evidence type="ECO:0008006" key="5">
    <source>
        <dbReference type="Google" id="ProtNLM"/>
    </source>
</evidence>
<evidence type="ECO:0000256" key="1">
    <source>
        <dbReference type="SAM" id="MobiDB-lite"/>
    </source>
</evidence>
<dbReference type="AlphaFoldDB" id="A0A918CGL2"/>
<keyword evidence="4" id="KW-1185">Reference proteome</keyword>